<dbReference type="EMBL" id="JALNTZ010000004">
    <property type="protein sequence ID" value="KAJ3655659.1"/>
    <property type="molecule type" value="Genomic_DNA"/>
</dbReference>
<dbReference type="Proteomes" id="UP001168821">
    <property type="component" value="Unassembled WGS sequence"/>
</dbReference>
<name>A0AA38MH53_9CUCU</name>
<comment type="caution">
    <text evidence="1">The sequence shown here is derived from an EMBL/GenBank/DDBJ whole genome shotgun (WGS) entry which is preliminary data.</text>
</comment>
<reference evidence="1" key="1">
    <citation type="journal article" date="2023" name="G3 (Bethesda)">
        <title>Whole genome assemblies of Zophobas morio and Tenebrio molitor.</title>
        <authorList>
            <person name="Kaur S."/>
            <person name="Stinson S.A."/>
            <person name="diCenzo G.C."/>
        </authorList>
    </citation>
    <scope>NUCLEOTIDE SEQUENCE</scope>
    <source>
        <strain evidence="1">QUZm001</strain>
    </source>
</reference>
<gene>
    <name evidence="1" type="ORF">Zmor_014780</name>
</gene>
<sequence>MYADDIKIYNTSNNQSILKSDLSAIGEWCSVWLLPLNVSKCSVLYIGKNNPQHSTYTIDNSELTKSEPLSDLGVFMTSCLSWSEHVQRVVKKSNSLVFLLSKVFAKSHFSVVSKFYRTYIRPILEFANSVWAPIFQKDVLLLESVQRKASRIPFGRTRPKYKDRLSMMQLPTLSDRRKRGDLIVTFQALKAPQSPIKHLFPLARNSRTRGHCLKLSKDKFQTTVRQHFIVNRIFDLWNSLPSDIVMCDSISSFKRKYDAYNV</sequence>
<evidence type="ECO:0000313" key="1">
    <source>
        <dbReference type="EMBL" id="KAJ3655659.1"/>
    </source>
</evidence>
<evidence type="ECO:0008006" key="3">
    <source>
        <dbReference type="Google" id="ProtNLM"/>
    </source>
</evidence>
<organism evidence="1 2">
    <name type="scientific">Zophobas morio</name>
    <dbReference type="NCBI Taxonomy" id="2755281"/>
    <lineage>
        <taxon>Eukaryota</taxon>
        <taxon>Metazoa</taxon>
        <taxon>Ecdysozoa</taxon>
        <taxon>Arthropoda</taxon>
        <taxon>Hexapoda</taxon>
        <taxon>Insecta</taxon>
        <taxon>Pterygota</taxon>
        <taxon>Neoptera</taxon>
        <taxon>Endopterygota</taxon>
        <taxon>Coleoptera</taxon>
        <taxon>Polyphaga</taxon>
        <taxon>Cucujiformia</taxon>
        <taxon>Tenebrionidae</taxon>
        <taxon>Zophobas</taxon>
    </lineage>
</organism>
<keyword evidence="2" id="KW-1185">Reference proteome</keyword>
<proteinExistence type="predicted"/>
<dbReference type="PRINTS" id="PR01345">
    <property type="entry name" value="CERVTRCPTASE"/>
</dbReference>
<dbReference type="PANTHER" id="PTHR33332">
    <property type="entry name" value="REVERSE TRANSCRIPTASE DOMAIN-CONTAINING PROTEIN"/>
    <property type="match status" value="1"/>
</dbReference>
<protein>
    <recommendedName>
        <fullName evidence="3">Reverse transcriptase domain-containing protein</fullName>
    </recommendedName>
</protein>
<dbReference type="AlphaFoldDB" id="A0AA38MH53"/>
<evidence type="ECO:0000313" key="2">
    <source>
        <dbReference type="Proteomes" id="UP001168821"/>
    </source>
</evidence>
<accession>A0AA38MH53</accession>